<dbReference type="Proteomes" id="UP000001514">
    <property type="component" value="Unassembled WGS sequence"/>
</dbReference>
<evidence type="ECO:0000313" key="1">
    <source>
        <dbReference type="EMBL" id="EFJ04490.1"/>
    </source>
</evidence>
<dbReference type="EMBL" id="GL377661">
    <property type="protein sequence ID" value="EFJ09624.1"/>
    <property type="molecule type" value="Genomic_DNA"/>
</dbReference>
<proteinExistence type="predicted"/>
<dbReference type="InterPro" id="IPR036597">
    <property type="entry name" value="Fido-like_dom_sf"/>
</dbReference>
<dbReference type="Gramene" id="EFJ09624">
    <property type="protein sequence ID" value="EFJ09624"/>
    <property type="gene ID" value="SELMODRAFT_427915"/>
</dbReference>
<dbReference type="Gramene" id="EFJ09574">
    <property type="protein sequence ID" value="EFJ09574"/>
    <property type="gene ID" value="SELMODRAFT_447637"/>
</dbReference>
<evidence type="ECO:0000313" key="4">
    <source>
        <dbReference type="Proteomes" id="UP000001514"/>
    </source>
</evidence>
<dbReference type="InParanoid" id="D8T141"/>
<reference evidence="3 4" key="1">
    <citation type="journal article" date="2011" name="Science">
        <title>The Selaginella genome identifies genetic changes associated with the evolution of vascular plants.</title>
        <authorList>
            <person name="Banks J.A."/>
            <person name="Nishiyama T."/>
            <person name="Hasebe M."/>
            <person name="Bowman J.L."/>
            <person name="Gribskov M."/>
            <person name="dePamphilis C."/>
            <person name="Albert V.A."/>
            <person name="Aono N."/>
            <person name="Aoyama T."/>
            <person name="Ambrose B.A."/>
            <person name="Ashton N.W."/>
            <person name="Axtell M.J."/>
            <person name="Barker E."/>
            <person name="Barker M.S."/>
            <person name="Bennetzen J.L."/>
            <person name="Bonawitz N.D."/>
            <person name="Chapple C."/>
            <person name="Cheng C."/>
            <person name="Correa L.G."/>
            <person name="Dacre M."/>
            <person name="DeBarry J."/>
            <person name="Dreyer I."/>
            <person name="Elias M."/>
            <person name="Engstrom E.M."/>
            <person name="Estelle M."/>
            <person name="Feng L."/>
            <person name="Finet C."/>
            <person name="Floyd S.K."/>
            <person name="Frommer W.B."/>
            <person name="Fujita T."/>
            <person name="Gramzow L."/>
            <person name="Gutensohn M."/>
            <person name="Harholt J."/>
            <person name="Hattori M."/>
            <person name="Heyl A."/>
            <person name="Hirai T."/>
            <person name="Hiwatashi Y."/>
            <person name="Ishikawa M."/>
            <person name="Iwata M."/>
            <person name="Karol K.G."/>
            <person name="Koehler B."/>
            <person name="Kolukisaoglu U."/>
            <person name="Kubo M."/>
            <person name="Kurata T."/>
            <person name="Lalonde S."/>
            <person name="Li K."/>
            <person name="Li Y."/>
            <person name="Litt A."/>
            <person name="Lyons E."/>
            <person name="Manning G."/>
            <person name="Maruyama T."/>
            <person name="Michael T.P."/>
            <person name="Mikami K."/>
            <person name="Miyazaki S."/>
            <person name="Morinaga S."/>
            <person name="Murata T."/>
            <person name="Mueller-Roeber B."/>
            <person name="Nelson D.R."/>
            <person name="Obara M."/>
            <person name="Oguri Y."/>
            <person name="Olmstead R.G."/>
            <person name="Onodera N."/>
            <person name="Petersen B.L."/>
            <person name="Pils B."/>
            <person name="Prigge M."/>
            <person name="Rensing S.A."/>
            <person name="Riano-Pachon D.M."/>
            <person name="Roberts A.W."/>
            <person name="Sato Y."/>
            <person name="Scheller H.V."/>
            <person name="Schulz B."/>
            <person name="Schulz C."/>
            <person name="Shakirov E.V."/>
            <person name="Shibagaki N."/>
            <person name="Shinohara N."/>
            <person name="Shippen D.E."/>
            <person name="Soerensen I."/>
            <person name="Sotooka R."/>
            <person name="Sugimoto N."/>
            <person name="Sugita M."/>
            <person name="Sumikawa N."/>
            <person name="Tanurdzic M."/>
            <person name="Theissen G."/>
            <person name="Ulvskov P."/>
            <person name="Wakazuki S."/>
            <person name="Weng J.K."/>
            <person name="Willats W.W."/>
            <person name="Wipf D."/>
            <person name="Wolf P.G."/>
            <person name="Yang L."/>
            <person name="Zimmer A.D."/>
            <person name="Zhu Q."/>
            <person name="Mitros T."/>
            <person name="Hellsten U."/>
            <person name="Loque D."/>
            <person name="Otillar R."/>
            <person name="Salamov A."/>
            <person name="Schmutz J."/>
            <person name="Shapiro H."/>
            <person name="Lindquist E."/>
            <person name="Lucas S."/>
            <person name="Rokhsar D."/>
            <person name="Grigoriev I.V."/>
        </authorList>
    </citation>
    <scope>NUCLEOTIDE SEQUENCE [LARGE SCALE GENOMIC DNA]</scope>
</reference>
<keyword evidence="4" id="KW-1185">Reference proteome</keyword>
<evidence type="ECO:0000313" key="2">
    <source>
        <dbReference type="EMBL" id="EFJ09574.1"/>
    </source>
</evidence>
<dbReference type="AlphaFoldDB" id="D8T141"/>
<dbReference type="KEGG" id="smo:SELMODRAFT_447637"/>
<dbReference type="KEGG" id="smo:SELMODRAFT_427915"/>
<name>D8T141_SELML</name>
<dbReference type="KEGG" id="smo:SELMODRAFT_432364"/>
<dbReference type="Gramene" id="EFJ04490">
    <property type="protein sequence ID" value="EFJ04490"/>
    <property type="gene ID" value="SELMODRAFT_432364"/>
</dbReference>
<dbReference type="HOGENOM" id="CLU_072928_0_0_1"/>
<evidence type="ECO:0000313" key="3">
    <source>
        <dbReference type="EMBL" id="EFJ09624.1"/>
    </source>
</evidence>
<protein>
    <submittedName>
        <fullName evidence="3">Uncharacterized protein</fullName>
    </submittedName>
</protein>
<dbReference type="EMBL" id="GL377661">
    <property type="protein sequence ID" value="EFJ09574.1"/>
    <property type="molecule type" value="Genomic_DNA"/>
</dbReference>
<organism evidence="4">
    <name type="scientific">Selaginella moellendorffii</name>
    <name type="common">Spikemoss</name>
    <dbReference type="NCBI Taxonomy" id="88036"/>
    <lineage>
        <taxon>Eukaryota</taxon>
        <taxon>Viridiplantae</taxon>
        <taxon>Streptophyta</taxon>
        <taxon>Embryophyta</taxon>
        <taxon>Tracheophyta</taxon>
        <taxon>Lycopodiopsida</taxon>
        <taxon>Selaginellales</taxon>
        <taxon>Selaginellaceae</taxon>
        <taxon>Selaginella</taxon>
    </lineage>
</organism>
<accession>D8T141</accession>
<dbReference type="Gene3D" id="1.10.3290.10">
    <property type="entry name" value="Fido-like domain"/>
    <property type="match status" value="1"/>
</dbReference>
<gene>
    <name evidence="3" type="ORF">SELMODRAFT_427915</name>
    <name evidence="1" type="ORF">SELMODRAFT_432364</name>
    <name evidence="2" type="ORF">SELMODRAFT_447637</name>
</gene>
<sequence length="228" mass="26301">MGRYAERPFWRCDGDGAPATSSMVDAICGYVKRFQALDGDAKAWALDVYGQRDAMADFLFQVNKLELEGFDTRDQTLHALEQLHEVVAPDERLEQVRCLSRAFNAWWLQEEKAEEAPSVNNYKLRQSHELLMEPSRPEIAGLFRSGSEVAMTITSSGRQHFYADAWAIRPKLSKLHEFVDRDVYLKCFESAREDDHEPRDLTALIIEGVYFGWQRFFVALESWQGLKL</sequence>
<dbReference type="EMBL" id="GL377836">
    <property type="protein sequence ID" value="EFJ04490.1"/>
    <property type="molecule type" value="Genomic_DNA"/>
</dbReference>